<dbReference type="PANTHER" id="PTHR36067:SF1">
    <property type="entry name" value="EXPRESSED PROTEIN"/>
    <property type="match status" value="1"/>
</dbReference>
<keyword evidence="2" id="KW-1185">Reference proteome</keyword>
<dbReference type="PANTHER" id="PTHR36067">
    <property type="entry name" value="EXPRESSED PROTEIN"/>
    <property type="match status" value="1"/>
</dbReference>
<proteinExistence type="predicted"/>
<name>A0A6A3BGN7_HIBSY</name>
<dbReference type="EMBL" id="VEPZ02000857">
    <property type="protein sequence ID" value="KAE8715823.1"/>
    <property type="molecule type" value="Genomic_DNA"/>
</dbReference>
<accession>A0A6A3BGN7</accession>
<comment type="caution">
    <text evidence="1">The sequence shown here is derived from an EMBL/GenBank/DDBJ whole genome shotgun (WGS) entry which is preliminary data.</text>
</comment>
<organism evidence="1 2">
    <name type="scientific">Hibiscus syriacus</name>
    <name type="common">Rose of Sharon</name>
    <dbReference type="NCBI Taxonomy" id="106335"/>
    <lineage>
        <taxon>Eukaryota</taxon>
        <taxon>Viridiplantae</taxon>
        <taxon>Streptophyta</taxon>
        <taxon>Embryophyta</taxon>
        <taxon>Tracheophyta</taxon>
        <taxon>Spermatophyta</taxon>
        <taxon>Magnoliopsida</taxon>
        <taxon>eudicotyledons</taxon>
        <taxon>Gunneridae</taxon>
        <taxon>Pentapetalae</taxon>
        <taxon>rosids</taxon>
        <taxon>malvids</taxon>
        <taxon>Malvales</taxon>
        <taxon>Malvaceae</taxon>
        <taxon>Malvoideae</taxon>
        <taxon>Hibiscus</taxon>
    </lineage>
</organism>
<dbReference type="Proteomes" id="UP000436088">
    <property type="component" value="Unassembled WGS sequence"/>
</dbReference>
<protein>
    <submittedName>
        <fullName evidence="1">RING/FYVE/PHD zinc finger superfamily protein</fullName>
    </submittedName>
</protein>
<evidence type="ECO:0000313" key="2">
    <source>
        <dbReference type="Proteomes" id="UP000436088"/>
    </source>
</evidence>
<dbReference type="AlphaFoldDB" id="A0A6A3BGN7"/>
<gene>
    <name evidence="1" type="ORF">F3Y22_tig00110160pilonHSYRG00692</name>
</gene>
<evidence type="ECO:0000313" key="1">
    <source>
        <dbReference type="EMBL" id="KAE8715823.1"/>
    </source>
</evidence>
<reference evidence="1" key="1">
    <citation type="submission" date="2019-09" db="EMBL/GenBank/DDBJ databases">
        <title>Draft genome information of white flower Hibiscus syriacus.</title>
        <authorList>
            <person name="Kim Y.-M."/>
        </authorList>
    </citation>
    <scope>NUCLEOTIDE SEQUENCE [LARGE SCALE GENOMIC DNA]</scope>
    <source>
        <strain evidence="1">YM2019G1</strain>
    </source>
</reference>
<sequence length="79" mass="8923">MADIAVLVAEEYKRRLKLSRNTFGSDQKQMEIHLVSWLTNMGQKVKNTKLQTQTTELFKLALQPKTHIGAEAFNGAFSA</sequence>